<dbReference type="PANTHER" id="PTHR20863">
    <property type="entry name" value="ACYL CARRIER PROTEIN"/>
    <property type="match status" value="1"/>
</dbReference>
<dbReference type="KEGG" id="wco:G7084_04635"/>
<dbReference type="GO" id="GO:0000036">
    <property type="term" value="F:acyl carrier activity"/>
    <property type="evidence" value="ECO:0007669"/>
    <property type="project" value="UniProtKB-UniRule"/>
</dbReference>
<dbReference type="NCBIfam" id="NF002150">
    <property type="entry name" value="PRK00982.1-4"/>
    <property type="match status" value="1"/>
</dbReference>
<dbReference type="RefSeq" id="WP_166010481.1">
    <property type="nucleotide sequence ID" value="NZ_CP049888.1"/>
</dbReference>
<keyword evidence="3 7" id="KW-0597">Phosphoprotein</keyword>
<dbReference type="GO" id="GO:0000035">
    <property type="term" value="F:acyl binding"/>
    <property type="evidence" value="ECO:0007669"/>
    <property type="project" value="TreeGrafter"/>
</dbReference>
<dbReference type="Proteomes" id="UP000500741">
    <property type="component" value="Chromosome"/>
</dbReference>
<comment type="pathway">
    <text evidence="7 9">Lipid metabolism; fatty acid biosynthesis.</text>
</comment>
<dbReference type="NCBIfam" id="NF002148">
    <property type="entry name" value="PRK00982.1-2"/>
    <property type="match status" value="1"/>
</dbReference>
<keyword evidence="6 7" id="KW-0275">Fatty acid biosynthesis</keyword>
<evidence type="ECO:0000313" key="11">
    <source>
        <dbReference type="EMBL" id="QIL50661.1"/>
    </source>
</evidence>
<dbReference type="PROSITE" id="PS50075">
    <property type="entry name" value="CARRIER"/>
    <property type="match status" value="1"/>
</dbReference>
<dbReference type="Gene3D" id="1.10.1200.10">
    <property type="entry name" value="ACP-like"/>
    <property type="match status" value="1"/>
</dbReference>
<keyword evidence="1 7" id="KW-0596">Phosphopantetheine</keyword>
<dbReference type="SUPFAM" id="SSF47336">
    <property type="entry name" value="ACP-like"/>
    <property type="match status" value="1"/>
</dbReference>
<name>A0A6G8AZY8_9LACO</name>
<dbReference type="Pfam" id="PF00550">
    <property type="entry name" value="PP-binding"/>
    <property type="match status" value="1"/>
</dbReference>
<comment type="function">
    <text evidence="7 9">Carrier of the growing fatty acid chain in fatty acid biosynthesis.</text>
</comment>
<protein>
    <recommendedName>
        <fullName evidence="7 8">Acyl carrier protein</fullName>
        <shortName evidence="7">ACP</shortName>
    </recommendedName>
</protein>
<evidence type="ECO:0000256" key="4">
    <source>
        <dbReference type="ARBA" id="ARBA00022832"/>
    </source>
</evidence>
<dbReference type="PANTHER" id="PTHR20863:SF76">
    <property type="entry name" value="CARRIER DOMAIN-CONTAINING PROTEIN"/>
    <property type="match status" value="1"/>
</dbReference>
<reference evidence="11 12" key="1">
    <citation type="submission" date="2020-03" db="EMBL/GenBank/DDBJ databases">
        <title>Weissella sp. nov., isolated from Cybister lewisianus.</title>
        <authorList>
            <person name="Hyun D.-W."/>
            <person name="Bae J.-W."/>
        </authorList>
    </citation>
    <scope>NUCLEOTIDE SEQUENCE [LARGE SCALE GENOMIC DNA]</scope>
    <source>
        <strain evidence="11 12">HDW19</strain>
    </source>
</reference>
<dbReference type="AlphaFoldDB" id="A0A6G8AZY8"/>
<comment type="PTM">
    <text evidence="7">4'-phosphopantetheine is transferred from CoA to a specific serine of apo-ACP by AcpS. This modification is essential for activity because fatty acids are bound in thioester linkage to the sulfhydryl of the prosthetic group.</text>
</comment>
<accession>A0A6G8AZY8</accession>
<evidence type="ECO:0000313" key="12">
    <source>
        <dbReference type="Proteomes" id="UP000500741"/>
    </source>
</evidence>
<dbReference type="GO" id="GO:0016020">
    <property type="term" value="C:membrane"/>
    <property type="evidence" value="ECO:0007669"/>
    <property type="project" value="GOC"/>
</dbReference>
<evidence type="ECO:0000256" key="7">
    <source>
        <dbReference type="HAMAP-Rule" id="MF_01217"/>
    </source>
</evidence>
<dbReference type="InterPro" id="IPR003231">
    <property type="entry name" value="ACP"/>
</dbReference>
<dbReference type="GO" id="GO:0005829">
    <property type="term" value="C:cytosol"/>
    <property type="evidence" value="ECO:0007669"/>
    <property type="project" value="TreeGrafter"/>
</dbReference>
<dbReference type="EMBL" id="CP049888">
    <property type="protein sequence ID" value="QIL50661.1"/>
    <property type="molecule type" value="Genomic_DNA"/>
</dbReference>
<comment type="subcellular location">
    <subcellularLocation>
        <location evidence="7">Cytoplasm</location>
    </subcellularLocation>
</comment>
<evidence type="ECO:0000256" key="3">
    <source>
        <dbReference type="ARBA" id="ARBA00022553"/>
    </source>
</evidence>
<organism evidence="11 12">
    <name type="scientific">Weissella coleopterorum</name>
    <dbReference type="NCBI Taxonomy" id="2714949"/>
    <lineage>
        <taxon>Bacteria</taxon>
        <taxon>Bacillati</taxon>
        <taxon>Bacillota</taxon>
        <taxon>Bacilli</taxon>
        <taxon>Lactobacillales</taxon>
        <taxon>Lactobacillaceae</taxon>
        <taxon>Weissella</taxon>
    </lineage>
</organism>
<keyword evidence="2 7" id="KW-0444">Lipid biosynthesis</keyword>
<keyword evidence="7" id="KW-0963">Cytoplasm</keyword>
<dbReference type="InterPro" id="IPR009081">
    <property type="entry name" value="PP-bd_ACP"/>
</dbReference>
<dbReference type="InterPro" id="IPR036736">
    <property type="entry name" value="ACP-like_sf"/>
</dbReference>
<keyword evidence="4 7" id="KW-0276">Fatty acid metabolism</keyword>
<evidence type="ECO:0000259" key="10">
    <source>
        <dbReference type="PROSITE" id="PS50075"/>
    </source>
</evidence>
<dbReference type="NCBIfam" id="TIGR00517">
    <property type="entry name" value="acyl_carrier"/>
    <property type="match status" value="1"/>
</dbReference>
<evidence type="ECO:0000256" key="6">
    <source>
        <dbReference type="ARBA" id="ARBA00023160"/>
    </source>
</evidence>
<comment type="similarity">
    <text evidence="7">Belongs to the acyl carrier protein (ACP) family.</text>
</comment>
<dbReference type="UniPathway" id="UPA00094"/>
<dbReference type="HAMAP" id="MF_01217">
    <property type="entry name" value="Acyl_carrier"/>
    <property type="match status" value="1"/>
</dbReference>
<evidence type="ECO:0000256" key="2">
    <source>
        <dbReference type="ARBA" id="ARBA00022516"/>
    </source>
</evidence>
<keyword evidence="5 7" id="KW-0443">Lipid metabolism</keyword>
<evidence type="ECO:0000256" key="1">
    <source>
        <dbReference type="ARBA" id="ARBA00022450"/>
    </source>
</evidence>
<evidence type="ECO:0000256" key="9">
    <source>
        <dbReference type="RuleBase" id="RU003545"/>
    </source>
</evidence>
<sequence>MLEKQVIYDRVAALVADHFELSADQINGDLNFLNDIDADSIDFVELVLEMEDEFDAEIPDEDADKLTTINQTVDYIYEHQSKK</sequence>
<dbReference type="GO" id="GO:0009245">
    <property type="term" value="P:lipid A biosynthetic process"/>
    <property type="evidence" value="ECO:0007669"/>
    <property type="project" value="TreeGrafter"/>
</dbReference>
<gene>
    <name evidence="7 11" type="primary">acpP</name>
    <name evidence="11" type="ORF">G7084_04635</name>
</gene>
<proteinExistence type="inferred from homology"/>
<keyword evidence="12" id="KW-1185">Reference proteome</keyword>
<feature type="domain" description="Carrier" evidence="10">
    <location>
        <begin position="5"/>
        <end position="80"/>
    </location>
</feature>
<evidence type="ECO:0000256" key="5">
    <source>
        <dbReference type="ARBA" id="ARBA00023098"/>
    </source>
</evidence>
<feature type="modified residue" description="O-(pantetheine 4'-phosphoryl)serine" evidence="7">
    <location>
        <position position="40"/>
    </location>
</feature>
<evidence type="ECO:0000256" key="8">
    <source>
        <dbReference type="NCBIfam" id="TIGR00517"/>
    </source>
</evidence>
<comment type="PTM">
    <text evidence="9">4'-phosphopantetheine is transferred from CoA to a specific serine of apo-ACP by acpS.</text>
</comment>